<keyword evidence="2" id="KW-0813">Transport</keyword>
<feature type="signal peptide" evidence="3">
    <location>
        <begin position="1"/>
        <end position="26"/>
    </location>
</feature>
<dbReference type="GO" id="GO:0015344">
    <property type="term" value="F:siderophore uptake transmembrane transporter activity"/>
    <property type="evidence" value="ECO:0007669"/>
    <property type="project" value="TreeGrafter"/>
</dbReference>
<feature type="chain" id="PRO_5026898142" description="TonB-dependent receptor plug domain-containing protein" evidence="3">
    <location>
        <begin position="27"/>
        <end position="570"/>
    </location>
</feature>
<keyword evidence="1 3" id="KW-0732">Signal</keyword>
<dbReference type="AlphaFoldDB" id="A0A6J4LYZ8"/>
<keyword evidence="2" id="KW-0472">Membrane</keyword>
<dbReference type="PROSITE" id="PS52016">
    <property type="entry name" value="TONB_DEPENDENT_REC_3"/>
    <property type="match status" value="1"/>
</dbReference>
<evidence type="ECO:0000313" key="5">
    <source>
        <dbReference type="EMBL" id="CAA9341851.1"/>
    </source>
</evidence>
<comment type="subcellular location">
    <subcellularLocation>
        <location evidence="2">Cell outer membrane</location>
        <topology evidence="2">Multi-pass membrane protein</topology>
    </subcellularLocation>
</comment>
<dbReference type="Pfam" id="PF13715">
    <property type="entry name" value="CarbopepD_reg_2"/>
    <property type="match status" value="1"/>
</dbReference>
<dbReference type="GO" id="GO:0009279">
    <property type="term" value="C:cell outer membrane"/>
    <property type="evidence" value="ECO:0007669"/>
    <property type="project" value="UniProtKB-SubCell"/>
</dbReference>
<dbReference type="PANTHER" id="PTHR30069">
    <property type="entry name" value="TONB-DEPENDENT OUTER MEMBRANE RECEPTOR"/>
    <property type="match status" value="1"/>
</dbReference>
<dbReference type="GO" id="GO:0030246">
    <property type="term" value="F:carbohydrate binding"/>
    <property type="evidence" value="ECO:0007669"/>
    <property type="project" value="InterPro"/>
</dbReference>
<dbReference type="InterPro" id="IPR013784">
    <property type="entry name" value="Carb-bd-like_fold"/>
</dbReference>
<dbReference type="InterPro" id="IPR037066">
    <property type="entry name" value="Plug_dom_sf"/>
</dbReference>
<evidence type="ECO:0000259" key="4">
    <source>
        <dbReference type="Pfam" id="PF07715"/>
    </source>
</evidence>
<protein>
    <recommendedName>
        <fullName evidence="4">TonB-dependent receptor plug domain-containing protein</fullName>
    </recommendedName>
</protein>
<keyword evidence="2" id="KW-0998">Cell outer membrane</keyword>
<organism evidence="5">
    <name type="scientific">uncultured Gemmatimonadaceae bacterium</name>
    <dbReference type="NCBI Taxonomy" id="246130"/>
    <lineage>
        <taxon>Bacteria</taxon>
        <taxon>Pseudomonadati</taxon>
        <taxon>Gemmatimonadota</taxon>
        <taxon>Gemmatimonadia</taxon>
        <taxon>Gemmatimonadales</taxon>
        <taxon>Gemmatimonadaceae</taxon>
        <taxon>environmental samples</taxon>
    </lineage>
</organism>
<sequence length="570" mass="60211">MHQPSRQWWAAAALAAAALGAGPARAAAQAADAGVIEGRVTDASSRRPVPGVQVLVVNTTAGAVTGPEGTFRILSVTPGDRRLRTRLIGYAPSEQAVTVTAGQTATANLEIRASAIELNAVVVTGTGSAIVEERKLGNTVGIIRPPANAPVQSFSEVLQGREPGVVGLPSSGLAGEGARIRIRGNASLSQSNEPIIYVDGVRMDNGGGFGQGFVGTGGGGRPSRLDDIDPTTIDRVEILKGAAAATLYGTEASNGVIQIFTKRGATGAPRWQFSAERAASNYLEERIEDQYGFARRQGQADSLSVLYGRTIAPFEVFSEPFAKRLFETGESTTLSGQVNGGTPIVDYFLSGRYINEDGPFGGSYFSQGRPDANRTNDLNRKYQGTLSVGLAPSSRLKLNARALYADSHNEVPENNNSIYAPYTLALFSQPQRANCRASSAGPADASLGVASPRRCLGAGNPTGSSTFASIYESLQRSITQDARHFNGVFTTDYVPLAALRFNAQVGLDFTTQRSVAFLPFGNNLDRVTAQANNGDRDVSNRQHQEVTLNGNGTWTADITSRLQSTFLFGG</sequence>
<evidence type="ECO:0000256" key="1">
    <source>
        <dbReference type="ARBA" id="ARBA00022729"/>
    </source>
</evidence>
<accession>A0A6J4LYZ8</accession>
<name>A0A6J4LYZ8_9BACT</name>
<dbReference type="GO" id="GO:0044718">
    <property type="term" value="P:siderophore transmembrane transport"/>
    <property type="evidence" value="ECO:0007669"/>
    <property type="project" value="TreeGrafter"/>
</dbReference>
<dbReference type="InterPro" id="IPR039426">
    <property type="entry name" value="TonB-dep_rcpt-like"/>
</dbReference>
<dbReference type="EMBL" id="CADCTU010000656">
    <property type="protein sequence ID" value="CAA9341851.1"/>
    <property type="molecule type" value="Genomic_DNA"/>
</dbReference>
<proteinExistence type="inferred from homology"/>
<comment type="similarity">
    <text evidence="2">Belongs to the TonB-dependent receptor family.</text>
</comment>
<dbReference type="Gene3D" id="2.170.130.10">
    <property type="entry name" value="TonB-dependent receptor, plug domain"/>
    <property type="match status" value="1"/>
</dbReference>
<dbReference type="SUPFAM" id="SSF49452">
    <property type="entry name" value="Starch-binding domain-like"/>
    <property type="match status" value="1"/>
</dbReference>
<feature type="non-terminal residue" evidence="5">
    <location>
        <position position="570"/>
    </location>
</feature>
<dbReference type="Gene3D" id="2.60.40.1120">
    <property type="entry name" value="Carboxypeptidase-like, regulatory domain"/>
    <property type="match status" value="1"/>
</dbReference>
<evidence type="ECO:0000256" key="3">
    <source>
        <dbReference type="SAM" id="SignalP"/>
    </source>
</evidence>
<reference evidence="5" key="1">
    <citation type="submission" date="2020-02" db="EMBL/GenBank/DDBJ databases">
        <authorList>
            <person name="Meier V. D."/>
        </authorList>
    </citation>
    <scope>NUCLEOTIDE SEQUENCE</scope>
    <source>
        <strain evidence="5">AVDCRST_MAG11</strain>
    </source>
</reference>
<keyword evidence="2" id="KW-0812">Transmembrane</keyword>
<keyword evidence="2" id="KW-1134">Transmembrane beta strand</keyword>
<dbReference type="SUPFAM" id="SSF56935">
    <property type="entry name" value="Porins"/>
    <property type="match status" value="1"/>
</dbReference>
<dbReference type="PANTHER" id="PTHR30069:SF29">
    <property type="entry name" value="HEMOGLOBIN AND HEMOGLOBIN-HAPTOGLOBIN-BINDING PROTEIN 1-RELATED"/>
    <property type="match status" value="1"/>
</dbReference>
<evidence type="ECO:0000256" key="2">
    <source>
        <dbReference type="PROSITE-ProRule" id="PRU01360"/>
    </source>
</evidence>
<dbReference type="InterPro" id="IPR012910">
    <property type="entry name" value="Plug_dom"/>
</dbReference>
<dbReference type="Pfam" id="PF07715">
    <property type="entry name" value="Plug"/>
    <property type="match status" value="1"/>
</dbReference>
<gene>
    <name evidence="5" type="ORF">AVDCRST_MAG11-3018</name>
</gene>
<feature type="domain" description="TonB-dependent receptor plug" evidence="4">
    <location>
        <begin position="149"/>
        <end position="256"/>
    </location>
</feature>